<sequence length="340" mass="38229">MATNEAEVMNPDTQSFTAADFQNFAKMMAQATSRSNTNLLQDPSSCYYLHPSETPGIALTTTPLTTLNYHTWSRSVWICLKSKNKIRFIDGTLLKPAPTDDSYDAWDRCNTFVLSWLHGSLNPEILQSVLWCDNAHELWKDLKHRFYEGDLFRIAELEEDLFSTKQVLLKRLPDVNTVFSLLLQQERQMMHLIEPDSRMLVNAVYTKSIGEKESYQISQGSVKFVNTGGEKGQFGANNVRGRGRGRGKGGKGTTRGTPKLCSYYGKQSHLVDTCYQKHGFPPHLQPNHSNGVPLSANSVNSMVVVSNAECNPRVIQNESKISLDGIFSDRQKEALIALFQ</sequence>
<evidence type="ECO:0000259" key="2">
    <source>
        <dbReference type="Pfam" id="PF14244"/>
    </source>
</evidence>
<organism evidence="3 4">
    <name type="scientific">Arachis duranensis</name>
    <name type="common">Wild peanut</name>
    <dbReference type="NCBI Taxonomy" id="130453"/>
    <lineage>
        <taxon>Eukaryota</taxon>
        <taxon>Viridiplantae</taxon>
        <taxon>Streptophyta</taxon>
        <taxon>Embryophyta</taxon>
        <taxon>Tracheophyta</taxon>
        <taxon>Spermatophyta</taxon>
        <taxon>Magnoliopsida</taxon>
        <taxon>eudicotyledons</taxon>
        <taxon>Gunneridae</taxon>
        <taxon>Pentapetalae</taxon>
        <taxon>rosids</taxon>
        <taxon>fabids</taxon>
        <taxon>Fabales</taxon>
        <taxon>Fabaceae</taxon>
        <taxon>Papilionoideae</taxon>
        <taxon>50 kb inversion clade</taxon>
        <taxon>dalbergioids sensu lato</taxon>
        <taxon>Dalbergieae</taxon>
        <taxon>Pterocarpus clade</taxon>
        <taxon>Arachis</taxon>
    </lineage>
</organism>
<dbReference type="PANTHER" id="PTHR37610">
    <property type="entry name" value="CCHC-TYPE DOMAIN-CONTAINING PROTEIN"/>
    <property type="match status" value="1"/>
</dbReference>
<dbReference type="PANTHER" id="PTHR37610:SF55">
    <property type="entry name" value="RETROTRANSPOSON COPIA-LIKE N-TERMINAL DOMAIN-CONTAINING PROTEIN"/>
    <property type="match status" value="1"/>
</dbReference>
<feature type="region of interest" description="Disordered" evidence="1">
    <location>
        <begin position="233"/>
        <end position="254"/>
    </location>
</feature>
<gene>
    <name evidence="4" type="primary">LOC107474702</name>
</gene>
<dbReference type="Proteomes" id="UP000515211">
    <property type="component" value="Chromosome 2"/>
</dbReference>
<protein>
    <submittedName>
        <fullName evidence="4">Uncharacterized protein LOC107474702</fullName>
    </submittedName>
</protein>
<reference evidence="3" key="1">
    <citation type="journal article" date="2016" name="Nat. Genet.">
        <title>The genome sequences of Arachis duranensis and Arachis ipaensis, the diploid ancestors of cultivated peanut.</title>
        <authorList>
            <person name="Bertioli D.J."/>
            <person name="Cannon S.B."/>
            <person name="Froenicke L."/>
            <person name="Huang G."/>
            <person name="Farmer A.D."/>
            <person name="Cannon E.K."/>
            <person name="Liu X."/>
            <person name="Gao D."/>
            <person name="Clevenger J."/>
            <person name="Dash S."/>
            <person name="Ren L."/>
            <person name="Moretzsohn M.C."/>
            <person name="Shirasawa K."/>
            <person name="Huang W."/>
            <person name="Vidigal B."/>
            <person name="Abernathy B."/>
            <person name="Chu Y."/>
            <person name="Niederhuth C.E."/>
            <person name="Umale P."/>
            <person name="Araujo A.C."/>
            <person name="Kozik A."/>
            <person name="Kim K.D."/>
            <person name="Burow M.D."/>
            <person name="Varshney R.K."/>
            <person name="Wang X."/>
            <person name="Zhang X."/>
            <person name="Barkley N."/>
            <person name="Guimaraes P.M."/>
            <person name="Isobe S."/>
            <person name="Guo B."/>
            <person name="Liao B."/>
            <person name="Stalker H.T."/>
            <person name="Schmitz R.J."/>
            <person name="Scheffler B.E."/>
            <person name="Leal-Bertioli S.C."/>
            <person name="Xun X."/>
            <person name="Jackson S.A."/>
            <person name="Michelmore R."/>
            <person name="Ozias-Akins P."/>
        </authorList>
    </citation>
    <scope>NUCLEOTIDE SEQUENCE [LARGE SCALE GENOMIC DNA]</scope>
    <source>
        <strain evidence="3">cv. V14167</strain>
    </source>
</reference>
<evidence type="ECO:0000313" key="4">
    <source>
        <dbReference type="RefSeq" id="XP_052113809.1"/>
    </source>
</evidence>
<evidence type="ECO:0000313" key="3">
    <source>
        <dbReference type="Proteomes" id="UP000515211"/>
    </source>
</evidence>
<reference evidence="4" key="2">
    <citation type="submission" date="2025-08" db="UniProtKB">
        <authorList>
            <consortium name="RefSeq"/>
        </authorList>
    </citation>
    <scope>IDENTIFICATION</scope>
    <source>
        <tissue evidence="4">Whole plant</tissue>
    </source>
</reference>
<name>A0A9C6WPZ0_ARADU</name>
<feature type="domain" description="Retrotransposon Copia-like N-terminal" evidence="2">
    <location>
        <begin position="50"/>
        <end position="97"/>
    </location>
</feature>
<accession>A0A9C6WPZ0</accession>
<dbReference type="GeneID" id="107474702"/>
<dbReference type="AlphaFoldDB" id="A0A9C6WPZ0"/>
<evidence type="ECO:0000256" key="1">
    <source>
        <dbReference type="SAM" id="MobiDB-lite"/>
    </source>
</evidence>
<dbReference type="InterPro" id="IPR029472">
    <property type="entry name" value="Copia-like_N"/>
</dbReference>
<dbReference type="Pfam" id="PF14244">
    <property type="entry name" value="Retrotran_gag_3"/>
    <property type="match status" value="1"/>
</dbReference>
<keyword evidence="3" id="KW-1185">Reference proteome</keyword>
<dbReference type="KEGG" id="adu:107474702"/>
<dbReference type="RefSeq" id="XP_052113809.1">
    <property type="nucleotide sequence ID" value="XM_052257849.1"/>
</dbReference>
<proteinExistence type="predicted"/>